<reference evidence="2" key="1">
    <citation type="journal article" date="2022" name="bioRxiv">
        <title>Sequencing and chromosome-scale assembly of the giantPleurodeles waltlgenome.</title>
        <authorList>
            <person name="Brown T."/>
            <person name="Elewa A."/>
            <person name="Iarovenko S."/>
            <person name="Subramanian E."/>
            <person name="Araus A.J."/>
            <person name="Petzold A."/>
            <person name="Susuki M."/>
            <person name="Suzuki K.-i.T."/>
            <person name="Hayashi T."/>
            <person name="Toyoda A."/>
            <person name="Oliveira C."/>
            <person name="Osipova E."/>
            <person name="Leigh N.D."/>
            <person name="Simon A."/>
            <person name="Yun M.H."/>
        </authorList>
    </citation>
    <scope>NUCLEOTIDE SEQUENCE</scope>
    <source>
        <strain evidence="2">20211129_DDA</strain>
        <tissue evidence="2">Liver</tissue>
    </source>
</reference>
<gene>
    <name evidence="2" type="ORF">NDU88_004488</name>
</gene>
<dbReference type="EMBL" id="JANPWB010000005">
    <property type="protein sequence ID" value="KAJ1187718.1"/>
    <property type="molecule type" value="Genomic_DNA"/>
</dbReference>
<comment type="caution">
    <text evidence="2">The sequence shown here is derived from an EMBL/GenBank/DDBJ whole genome shotgun (WGS) entry which is preliminary data.</text>
</comment>
<accession>A0AAV7UJ91</accession>
<dbReference type="Proteomes" id="UP001066276">
    <property type="component" value="Chromosome 3_1"/>
</dbReference>
<protein>
    <submittedName>
        <fullName evidence="2">Uncharacterized protein</fullName>
    </submittedName>
</protein>
<evidence type="ECO:0000256" key="1">
    <source>
        <dbReference type="SAM" id="MobiDB-lite"/>
    </source>
</evidence>
<name>A0AAV7UJ91_PLEWA</name>
<sequence length="210" mass="22213">MCIAVLPGHMVSAYWLSRVVQCSVVERDARPLSLLPGPSRLSQVPRGMGDQVSVQSGRKAACRNSGPLCQHRHLLRCARSVWCSPPRSGSGSALVHHSWVPSSAGHATISQRLARAVVSGPHRAERSLPWSPKSAARCAMASGPDGLCTPAAARPCQVPQIQRHKSAAQPTSLVSRITLRDSHSLDMGPLNPGGISDQHGGQLEGATARP</sequence>
<evidence type="ECO:0000313" key="3">
    <source>
        <dbReference type="Proteomes" id="UP001066276"/>
    </source>
</evidence>
<proteinExistence type="predicted"/>
<evidence type="ECO:0000313" key="2">
    <source>
        <dbReference type="EMBL" id="KAJ1187718.1"/>
    </source>
</evidence>
<organism evidence="2 3">
    <name type="scientific">Pleurodeles waltl</name>
    <name type="common">Iberian ribbed newt</name>
    <dbReference type="NCBI Taxonomy" id="8319"/>
    <lineage>
        <taxon>Eukaryota</taxon>
        <taxon>Metazoa</taxon>
        <taxon>Chordata</taxon>
        <taxon>Craniata</taxon>
        <taxon>Vertebrata</taxon>
        <taxon>Euteleostomi</taxon>
        <taxon>Amphibia</taxon>
        <taxon>Batrachia</taxon>
        <taxon>Caudata</taxon>
        <taxon>Salamandroidea</taxon>
        <taxon>Salamandridae</taxon>
        <taxon>Pleurodelinae</taxon>
        <taxon>Pleurodeles</taxon>
    </lineage>
</organism>
<dbReference type="AlphaFoldDB" id="A0AAV7UJ91"/>
<keyword evidence="3" id="KW-1185">Reference proteome</keyword>
<feature type="region of interest" description="Disordered" evidence="1">
    <location>
        <begin position="183"/>
        <end position="210"/>
    </location>
</feature>